<dbReference type="EMBL" id="MU853223">
    <property type="protein sequence ID" value="KAK4128123.1"/>
    <property type="molecule type" value="Genomic_DNA"/>
</dbReference>
<reference evidence="1" key="1">
    <citation type="journal article" date="2023" name="Mol. Phylogenet. Evol.">
        <title>Genome-scale phylogeny and comparative genomics of the fungal order Sordariales.</title>
        <authorList>
            <person name="Hensen N."/>
            <person name="Bonometti L."/>
            <person name="Westerberg I."/>
            <person name="Brannstrom I.O."/>
            <person name="Guillou S."/>
            <person name="Cros-Aarteil S."/>
            <person name="Calhoun S."/>
            <person name="Haridas S."/>
            <person name="Kuo A."/>
            <person name="Mondo S."/>
            <person name="Pangilinan J."/>
            <person name="Riley R."/>
            <person name="LaButti K."/>
            <person name="Andreopoulos B."/>
            <person name="Lipzen A."/>
            <person name="Chen C."/>
            <person name="Yan M."/>
            <person name="Daum C."/>
            <person name="Ng V."/>
            <person name="Clum A."/>
            <person name="Steindorff A."/>
            <person name="Ohm R.A."/>
            <person name="Martin F."/>
            <person name="Silar P."/>
            <person name="Natvig D.O."/>
            <person name="Lalanne C."/>
            <person name="Gautier V."/>
            <person name="Ament-Velasquez S.L."/>
            <person name="Kruys A."/>
            <person name="Hutchinson M.I."/>
            <person name="Powell A.J."/>
            <person name="Barry K."/>
            <person name="Miller A.N."/>
            <person name="Grigoriev I.V."/>
            <person name="Debuchy R."/>
            <person name="Gladieux P."/>
            <person name="Hiltunen Thoren M."/>
            <person name="Johannesson H."/>
        </authorList>
    </citation>
    <scope>NUCLEOTIDE SEQUENCE</scope>
    <source>
        <strain evidence="1">CBS 731.68</strain>
    </source>
</reference>
<dbReference type="AlphaFoldDB" id="A0AAN6Z843"/>
<dbReference type="RefSeq" id="XP_062651894.1">
    <property type="nucleotide sequence ID" value="XM_062790870.1"/>
</dbReference>
<dbReference type="Proteomes" id="UP001302602">
    <property type="component" value="Unassembled WGS sequence"/>
</dbReference>
<evidence type="ECO:0000313" key="1">
    <source>
        <dbReference type="EMBL" id="KAK4128123.1"/>
    </source>
</evidence>
<dbReference type="GeneID" id="87827639"/>
<proteinExistence type="predicted"/>
<name>A0AAN6Z843_9PEZI</name>
<comment type="caution">
    <text evidence="1">The sequence shown here is derived from an EMBL/GenBank/DDBJ whole genome shotgun (WGS) entry which is preliminary data.</text>
</comment>
<keyword evidence="2" id="KW-1185">Reference proteome</keyword>
<evidence type="ECO:0000313" key="2">
    <source>
        <dbReference type="Proteomes" id="UP001302602"/>
    </source>
</evidence>
<organism evidence="1 2">
    <name type="scientific">Parathielavia appendiculata</name>
    <dbReference type="NCBI Taxonomy" id="2587402"/>
    <lineage>
        <taxon>Eukaryota</taxon>
        <taxon>Fungi</taxon>
        <taxon>Dikarya</taxon>
        <taxon>Ascomycota</taxon>
        <taxon>Pezizomycotina</taxon>
        <taxon>Sordariomycetes</taxon>
        <taxon>Sordariomycetidae</taxon>
        <taxon>Sordariales</taxon>
        <taxon>Chaetomiaceae</taxon>
        <taxon>Parathielavia</taxon>
    </lineage>
</organism>
<accession>A0AAN6Z843</accession>
<protein>
    <submittedName>
        <fullName evidence="1">Uncharacterized protein</fullName>
    </submittedName>
</protein>
<reference evidence="1" key="2">
    <citation type="submission" date="2023-05" db="EMBL/GenBank/DDBJ databases">
        <authorList>
            <consortium name="Lawrence Berkeley National Laboratory"/>
            <person name="Steindorff A."/>
            <person name="Hensen N."/>
            <person name="Bonometti L."/>
            <person name="Westerberg I."/>
            <person name="Brannstrom I.O."/>
            <person name="Guillou S."/>
            <person name="Cros-Aarteil S."/>
            <person name="Calhoun S."/>
            <person name="Haridas S."/>
            <person name="Kuo A."/>
            <person name="Mondo S."/>
            <person name="Pangilinan J."/>
            <person name="Riley R."/>
            <person name="Labutti K."/>
            <person name="Andreopoulos B."/>
            <person name="Lipzen A."/>
            <person name="Chen C."/>
            <person name="Yanf M."/>
            <person name="Daum C."/>
            <person name="Ng V."/>
            <person name="Clum A."/>
            <person name="Ohm R."/>
            <person name="Martin F."/>
            <person name="Silar P."/>
            <person name="Natvig D."/>
            <person name="Lalanne C."/>
            <person name="Gautier V."/>
            <person name="Ament-Velasquez S.L."/>
            <person name="Kruys A."/>
            <person name="Hutchinson M.I."/>
            <person name="Powell A.J."/>
            <person name="Barry K."/>
            <person name="Miller A.N."/>
            <person name="Grigoriev I.V."/>
            <person name="Debuchy R."/>
            <person name="Gladieux P."/>
            <person name="Thoren M.H."/>
            <person name="Johannesson H."/>
        </authorList>
    </citation>
    <scope>NUCLEOTIDE SEQUENCE</scope>
    <source>
        <strain evidence="1">CBS 731.68</strain>
    </source>
</reference>
<sequence length="173" mass="18430">MPPRPPYGVVRYISLRTGSAVTQARANLQPQLILDAASVAVEASDAGNPAVGAVVETWDLGLQYLHDADRKVALVEHVLTLGGHPSGAPLSTSFVGGVSVILVALVMVSECFNSSCVAHLIVPTKGERQERYAECAESHDSKADRRHGDVLATAQPLPDFVEFRLPGRVQPVK</sequence>
<gene>
    <name evidence="1" type="ORF">N657DRAFT_629286</name>
</gene>